<dbReference type="GO" id="GO:0000398">
    <property type="term" value="P:mRNA splicing, via spliceosome"/>
    <property type="evidence" value="ECO:0007669"/>
    <property type="project" value="TreeGrafter"/>
</dbReference>
<dbReference type="Proteomes" id="UP001187531">
    <property type="component" value="Unassembled WGS sequence"/>
</dbReference>
<evidence type="ECO:0000313" key="2">
    <source>
        <dbReference type="Proteomes" id="UP001187531"/>
    </source>
</evidence>
<organism evidence="1 2">
    <name type="scientific">Artemia franciscana</name>
    <name type="common">Brine shrimp</name>
    <name type="synonym">Artemia sanfranciscana</name>
    <dbReference type="NCBI Taxonomy" id="6661"/>
    <lineage>
        <taxon>Eukaryota</taxon>
        <taxon>Metazoa</taxon>
        <taxon>Ecdysozoa</taxon>
        <taxon>Arthropoda</taxon>
        <taxon>Crustacea</taxon>
        <taxon>Branchiopoda</taxon>
        <taxon>Anostraca</taxon>
        <taxon>Artemiidae</taxon>
        <taxon>Artemia</taxon>
    </lineage>
</organism>
<comment type="caution">
    <text evidence="1">The sequence shown here is derived from an EMBL/GenBank/DDBJ whole genome shotgun (WGS) entry which is preliminary data.</text>
</comment>
<name>A0AA88LDZ6_ARTSF</name>
<evidence type="ECO:0000313" key="1">
    <source>
        <dbReference type="EMBL" id="KAK2727002.1"/>
    </source>
</evidence>
<dbReference type="InterPro" id="IPR016024">
    <property type="entry name" value="ARM-type_fold"/>
</dbReference>
<evidence type="ECO:0008006" key="3">
    <source>
        <dbReference type="Google" id="ProtNLM"/>
    </source>
</evidence>
<accession>A0AA88LDZ6</accession>
<dbReference type="PANTHER" id="PTHR18034">
    <property type="entry name" value="CELL CYCLE CONTROL PROTEIN CWF22-RELATED"/>
    <property type="match status" value="1"/>
</dbReference>
<dbReference type="InterPro" id="IPR050781">
    <property type="entry name" value="CWC22_splicing_factor"/>
</dbReference>
<dbReference type="GO" id="GO:0071013">
    <property type="term" value="C:catalytic step 2 spliceosome"/>
    <property type="evidence" value="ECO:0007669"/>
    <property type="project" value="TreeGrafter"/>
</dbReference>
<feature type="non-terminal residue" evidence="1">
    <location>
        <position position="1"/>
    </location>
</feature>
<sequence>MKYKELKRSSDYLDLDQLRTVSPERYWKANMTTMQFPERSRDRTPVKIGGRYWDKDTEGVEVRKEDASDHTAQGKLTLDKERSLKSLPGYQRIAWEVLKNAIHGLVNKVNVAKIASIVRELFEHNIFRGRGLLSRSIMLAQDASESFTHVYAALVAIINTKASFPNICELMLKRLLLQFKRGFKRNDKTACIAHVVNQQV</sequence>
<dbReference type="Gene3D" id="1.25.40.180">
    <property type="match status" value="1"/>
</dbReference>
<dbReference type="SUPFAM" id="SSF48371">
    <property type="entry name" value="ARM repeat"/>
    <property type="match status" value="1"/>
</dbReference>
<keyword evidence="2" id="KW-1185">Reference proteome</keyword>
<gene>
    <name evidence="1" type="ORF">QYM36_007747</name>
</gene>
<dbReference type="EMBL" id="JAVRJZ010000001">
    <property type="protein sequence ID" value="KAK2727002.1"/>
    <property type="molecule type" value="Genomic_DNA"/>
</dbReference>
<dbReference type="GO" id="GO:0003723">
    <property type="term" value="F:RNA binding"/>
    <property type="evidence" value="ECO:0007669"/>
    <property type="project" value="TreeGrafter"/>
</dbReference>
<protein>
    <recommendedName>
        <fullName evidence="3">Pre-mRNA-splicing factor CWC22-like protein</fullName>
    </recommendedName>
</protein>
<dbReference type="AlphaFoldDB" id="A0AA88LDZ6"/>
<proteinExistence type="predicted"/>
<dbReference type="PANTHER" id="PTHR18034:SF3">
    <property type="entry name" value="PRE-MRNA-SPLICING FACTOR CWC22 HOMOLOG"/>
    <property type="match status" value="1"/>
</dbReference>
<reference evidence="1" key="1">
    <citation type="submission" date="2023-07" db="EMBL/GenBank/DDBJ databases">
        <title>Chromosome-level genome assembly of Artemia franciscana.</title>
        <authorList>
            <person name="Jo E."/>
        </authorList>
    </citation>
    <scope>NUCLEOTIDE SEQUENCE</scope>
    <source>
        <tissue evidence="1">Whole body</tissue>
    </source>
</reference>